<accession>A0A0K9PEU3</accession>
<dbReference type="OMA" id="TSWQALK"/>
<dbReference type="EMBL" id="LFYR01000958">
    <property type="protein sequence ID" value="KMZ66757.1"/>
    <property type="molecule type" value="Genomic_DNA"/>
</dbReference>
<dbReference type="GO" id="GO:0016628">
    <property type="term" value="F:oxidoreductase activity, acting on the CH-CH group of donors, NAD or NADP as acceptor"/>
    <property type="evidence" value="ECO:0007669"/>
    <property type="project" value="InterPro"/>
</dbReference>
<comment type="similarity">
    <text evidence="1">Belongs to the zinc-containing alcohol dehydrogenase family. Quinone oxidoreductase subfamily.</text>
</comment>
<keyword evidence="2" id="KW-0560">Oxidoreductase</keyword>
<dbReference type="SUPFAM" id="SSF51735">
    <property type="entry name" value="NAD(P)-binding Rossmann-fold domains"/>
    <property type="match status" value="1"/>
</dbReference>
<evidence type="ECO:0000259" key="4">
    <source>
        <dbReference type="SMART" id="SM00829"/>
    </source>
</evidence>
<organism evidence="5 6">
    <name type="scientific">Zostera marina</name>
    <name type="common">Eelgrass</name>
    <dbReference type="NCBI Taxonomy" id="29655"/>
    <lineage>
        <taxon>Eukaryota</taxon>
        <taxon>Viridiplantae</taxon>
        <taxon>Streptophyta</taxon>
        <taxon>Embryophyta</taxon>
        <taxon>Tracheophyta</taxon>
        <taxon>Spermatophyta</taxon>
        <taxon>Magnoliopsida</taxon>
        <taxon>Liliopsida</taxon>
        <taxon>Zosteraceae</taxon>
        <taxon>Zostera</taxon>
    </lineage>
</organism>
<evidence type="ECO:0000313" key="6">
    <source>
        <dbReference type="Proteomes" id="UP000036987"/>
    </source>
</evidence>
<evidence type="ECO:0000313" key="5">
    <source>
        <dbReference type="EMBL" id="KMZ66757.1"/>
    </source>
</evidence>
<evidence type="ECO:0000256" key="2">
    <source>
        <dbReference type="ARBA" id="ARBA00023002"/>
    </source>
</evidence>
<protein>
    <submittedName>
        <fullName evidence="5">Quinone oxidoreductase-like protein, chloroplastic</fullName>
    </submittedName>
</protein>
<keyword evidence="6" id="KW-1185">Reference proteome</keyword>
<dbReference type="SMART" id="SM00829">
    <property type="entry name" value="PKS_ER"/>
    <property type="match status" value="1"/>
</dbReference>
<dbReference type="InterPro" id="IPR044626">
    <property type="entry name" value="AOR-like"/>
</dbReference>
<dbReference type="InterPro" id="IPR011032">
    <property type="entry name" value="GroES-like_sf"/>
</dbReference>
<dbReference type="STRING" id="29655.A0A0K9PEU3"/>
<dbReference type="InterPro" id="IPR002364">
    <property type="entry name" value="Quin_OxRdtase/zeta-crystal_CS"/>
</dbReference>
<dbReference type="GO" id="GO:0008270">
    <property type="term" value="F:zinc ion binding"/>
    <property type="evidence" value="ECO:0007669"/>
    <property type="project" value="InterPro"/>
</dbReference>
<dbReference type="Pfam" id="PF08240">
    <property type="entry name" value="ADH_N"/>
    <property type="match status" value="1"/>
</dbReference>
<comment type="caution">
    <text evidence="5">The sequence shown here is derived from an EMBL/GenBank/DDBJ whole genome shotgun (WGS) entry which is preliminary data.</text>
</comment>
<dbReference type="InterPro" id="IPR020843">
    <property type="entry name" value="ER"/>
</dbReference>
<dbReference type="Proteomes" id="UP000036987">
    <property type="component" value="Unassembled WGS sequence"/>
</dbReference>
<feature type="domain" description="Enoyl reductase (ER)" evidence="4">
    <location>
        <begin position="52"/>
        <end position="348"/>
    </location>
</feature>
<dbReference type="PANTHER" id="PTHR44573">
    <property type="entry name" value="NADPH-DEPENDENT ALKENAL/ONE OXIDOREDUCTASE, CHLOROPLASTIC"/>
    <property type="match status" value="1"/>
</dbReference>
<dbReference type="OrthoDB" id="48317at2759"/>
<dbReference type="Pfam" id="PF13602">
    <property type="entry name" value="ADH_zinc_N_2"/>
    <property type="match status" value="1"/>
</dbReference>
<dbReference type="CDD" id="cd05289">
    <property type="entry name" value="MDR_like_2"/>
    <property type="match status" value="1"/>
</dbReference>
<dbReference type="Gene3D" id="3.90.180.10">
    <property type="entry name" value="Medium-chain alcohol dehydrogenases, catalytic domain"/>
    <property type="match status" value="1"/>
</dbReference>
<dbReference type="InterPro" id="IPR013154">
    <property type="entry name" value="ADH-like_N"/>
</dbReference>
<dbReference type="PROSITE" id="PS01162">
    <property type="entry name" value="QOR_ZETA_CRYSTAL"/>
    <property type="match status" value="1"/>
</dbReference>
<evidence type="ECO:0000256" key="1">
    <source>
        <dbReference type="ARBA" id="ARBA00010371"/>
    </source>
</evidence>
<dbReference type="PANTHER" id="PTHR44573:SF1">
    <property type="entry name" value="NADPH-DEPENDENT ALKENAL_ONE OXIDOREDUCTASE, CHLOROPLASTIC"/>
    <property type="match status" value="1"/>
</dbReference>
<dbReference type="InterPro" id="IPR036291">
    <property type="entry name" value="NAD(P)-bd_dom_sf"/>
</dbReference>
<name>A0A0K9PEU3_ZOSMR</name>
<proteinExistence type="inferred from homology"/>
<sequence>MELFHLTPIIFSFPPKPIISLNPSLAVKVCRRSNRVFSQSGLMSGWVYDEYGELSVLRFDKELSVPHVEDDQVLVKVAAAALNPVDFKRFQGKFKKSDSPPPTVPGYDMAGVVVKVGSEVRQFKEGDEIYGDVSEKALDKPKKFGTLAQYTAVEEKLLAAKPANLDFTQAASLPLAILTAYEGLQRANLSTGKSVLVLGGAGGVGSLVIQVAKHVFGASRVAATSSTGKLELLRTLGADFPIDYTKEKVEEITGEKFDVVYDTVGQCDIALKVVKEGGAVVVLTGAVIPPGFRFVVTSKGESLRMLNTYLENGKIKPVVDPNGVFQFSEVVEAFTYLQQGRAAGKIVISPIM</sequence>
<dbReference type="Gene3D" id="3.40.50.720">
    <property type="entry name" value="NAD(P)-binding Rossmann-like Domain"/>
    <property type="match status" value="1"/>
</dbReference>
<dbReference type="SUPFAM" id="SSF50129">
    <property type="entry name" value="GroES-like"/>
    <property type="match status" value="1"/>
</dbReference>
<reference evidence="6" key="1">
    <citation type="journal article" date="2016" name="Nature">
        <title>The genome of the seagrass Zostera marina reveals angiosperm adaptation to the sea.</title>
        <authorList>
            <person name="Olsen J.L."/>
            <person name="Rouze P."/>
            <person name="Verhelst B."/>
            <person name="Lin Y.-C."/>
            <person name="Bayer T."/>
            <person name="Collen J."/>
            <person name="Dattolo E."/>
            <person name="De Paoli E."/>
            <person name="Dittami S."/>
            <person name="Maumus F."/>
            <person name="Michel G."/>
            <person name="Kersting A."/>
            <person name="Lauritano C."/>
            <person name="Lohaus R."/>
            <person name="Toepel M."/>
            <person name="Tonon T."/>
            <person name="Vanneste K."/>
            <person name="Amirebrahimi M."/>
            <person name="Brakel J."/>
            <person name="Bostroem C."/>
            <person name="Chovatia M."/>
            <person name="Grimwood J."/>
            <person name="Jenkins J.W."/>
            <person name="Jueterbock A."/>
            <person name="Mraz A."/>
            <person name="Stam W.T."/>
            <person name="Tice H."/>
            <person name="Bornberg-Bauer E."/>
            <person name="Green P.J."/>
            <person name="Pearson G.A."/>
            <person name="Procaccini G."/>
            <person name="Duarte C.M."/>
            <person name="Schmutz J."/>
            <person name="Reusch T.B.H."/>
            <person name="Van de Peer Y."/>
        </authorList>
    </citation>
    <scope>NUCLEOTIDE SEQUENCE [LARGE SCALE GENOMIC DNA]</scope>
    <source>
        <strain evidence="6">cv. Finnish</strain>
    </source>
</reference>
<gene>
    <name evidence="5" type="ORF">ZOSMA_28G01170</name>
</gene>
<evidence type="ECO:0000256" key="3">
    <source>
        <dbReference type="ARBA" id="ARBA00023027"/>
    </source>
</evidence>
<dbReference type="AlphaFoldDB" id="A0A0K9PEU3"/>
<keyword evidence="3" id="KW-0520">NAD</keyword>